<dbReference type="Pfam" id="PF13185">
    <property type="entry name" value="GAF_2"/>
    <property type="match status" value="2"/>
</dbReference>
<name>A0A841H0N7_9BACT</name>
<dbReference type="InterPro" id="IPR004358">
    <property type="entry name" value="Sig_transdc_His_kin-like_C"/>
</dbReference>
<feature type="domain" description="Histidine kinase" evidence="8">
    <location>
        <begin position="761"/>
        <end position="978"/>
    </location>
</feature>
<comment type="catalytic activity">
    <reaction evidence="1">
        <text>ATP + protein L-histidine = ADP + protein N-phospho-L-histidine.</text>
        <dbReference type="EC" id="2.7.13.3"/>
    </reaction>
</comment>
<feature type="coiled-coil region" evidence="7">
    <location>
        <begin position="112"/>
        <end position="139"/>
    </location>
</feature>
<dbReference type="SUPFAM" id="SSF55781">
    <property type="entry name" value="GAF domain-like"/>
    <property type="match status" value="2"/>
</dbReference>
<evidence type="ECO:0000259" key="8">
    <source>
        <dbReference type="PROSITE" id="PS50109"/>
    </source>
</evidence>
<dbReference type="PRINTS" id="PR00344">
    <property type="entry name" value="BCTRLSENSOR"/>
</dbReference>
<dbReference type="Proteomes" id="UP000582837">
    <property type="component" value="Unassembled WGS sequence"/>
</dbReference>
<comment type="caution">
    <text evidence="10">The sequence shown here is derived from an EMBL/GenBank/DDBJ whole genome shotgun (WGS) entry which is preliminary data.</text>
</comment>
<dbReference type="EC" id="2.7.13.3" evidence="2"/>
<dbReference type="Pfam" id="PF08448">
    <property type="entry name" value="PAS_4"/>
    <property type="match status" value="1"/>
</dbReference>
<keyword evidence="5 10" id="KW-0418">Kinase</keyword>
<dbReference type="PROSITE" id="PS50113">
    <property type="entry name" value="PAC"/>
    <property type="match status" value="1"/>
</dbReference>
<dbReference type="InterPro" id="IPR036890">
    <property type="entry name" value="HATPase_C_sf"/>
</dbReference>
<evidence type="ECO:0000256" key="6">
    <source>
        <dbReference type="ARBA" id="ARBA00023012"/>
    </source>
</evidence>
<dbReference type="SMART" id="SM00388">
    <property type="entry name" value="HisKA"/>
    <property type="match status" value="1"/>
</dbReference>
<feature type="domain" description="PAC" evidence="9">
    <location>
        <begin position="350"/>
        <end position="402"/>
    </location>
</feature>
<dbReference type="SUPFAM" id="SSF55874">
    <property type="entry name" value="ATPase domain of HSP90 chaperone/DNA topoisomerase II/histidine kinase"/>
    <property type="match status" value="1"/>
</dbReference>
<evidence type="ECO:0000256" key="2">
    <source>
        <dbReference type="ARBA" id="ARBA00012438"/>
    </source>
</evidence>
<dbReference type="Gene3D" id="3.30.450.20">
    <property type="entry name" value="PAS domain"/>
    <property type="match status" value="3"/>
</dbReference>
<dbReference type="SMART" id="SM00091">
    <property type="entry name" value="PAS"/>
    <property type="match status" value="3"/>
</dbReference>
<dbReference type="InterPro" id="IPR003661">
    <property type="entry name" value="HisK_dim/P_dom"/>
</dbReference>
<dbReference type="InterPro" id="IPR000700">
    <property type="entry name" value="PAS-assoc_C"/>
</dbReference>
<proteinExistence type="predicted"/>
<dbReference type="GO" id="GO:0000155">
    <property type="term" value="F:phosphorelay sensor kinase activity"/>
    <property type="evidence" value="ECO:0007669"/>
    <property type="project" value="InterPro"/>
</dbReference>
<dbReference type="InterPro" id="IPR000014">
    <property type="entry name" value="PAS"/>
</dbReference>
<dbReference type="SUPFAM" id="SSF47384">
    <property type="entry name" value="Homodimeric domain of signal transducing histidine kinase"/>
    <property type="match status" value="1"/>
</dbReference>
<evidence type="ECO:0000256" key="7">
    <source>
        <dbReference type="SAM" id="Coils"/>
    </source>
</evidence>
<dbReference type="PROSITE" id="PS50109">
    <property type="entry name" value="HIS_KIN"/>
    <property type="match status" value="1"/>
</dbReference>
<protein>
    <recommendedName>
        <fullName evidence="2">histidine kinase</fullName>
        <ecNumber evidence="2">2.7.13.3</ecNumber>
    </recommendedName>
</protein>
<keyword evidence="4" id="KW-0808">Transferase</keyword>
<evidence type="ECO:0000256" key="3">
    <source>
        <dbReference type="ARBA" id="ARBA00022553"/>
    </source>
</evidence>
<dbReference type="SMART" id="SM00065">
    <property type="entry name" value="GAF"/>
    <property type="match status" value="2"/>
</dbReference>
<evidence type="ECO:0000313" key="10">
    <source>
        <dbReference type="EMBL" id="MBB6071580.1"/>
    </source>
</evidence>
<dbReference type="InterPro" id="IPR035965">
    <property type="entry name" value="PAS-like_dom_sf"/>
</dbReference>
<evidence type="ECO:0000256" key="5">
    <source>
        <dbReference type="ARBA" id="ARBA00022777"/>
    </source>
</evidence>
<dbReference type="InterPro" id="IPR013656">
    <property type="entry name" value="PAS_4"/>
</dbReference>
<keyword evidence="7" id="KW-0175">Coiled coil</keyword>
<dbReference type="InterPro" id="IPR005467">
    <property type="entry name" value="His_kinase_dom"/>
</dbReference>
<dbReference type="InterPro" id="IPR036097">
    <property type="entry name" value="HisK_dim/P_sf"/>
</dbReference>
<dbReference type="RefSeq" id="WP_170034928.1">
    <property type="nucleotide sequence ID" value="NZ_JABDTL010000001.1"/>
</dbReference>
<accession>A0A841H0N7</accession>
<dbReference type="Gene3D" id="1.10.287.130">
    <property type="match status" value="1"/>
</dbReference>
<dbReference type="InterPro" id="IPR003018">
    <property type="entry name" value="GAF"/>
</dbReference>
<dbReference type="CDD" id="cd00130">
    <property type="entry name" value="PAS"/>
    <property type="match status" value="1"/>
</dbReference>
<dbReference type="InterPro" id="IPR003594">
    <property type="entry name" value="HATPase_dom"/>
</dbReference>
<evidence type="ECO:0000256" key="4">
    <source>
        <dbReference type="ARBA" id="ARBA00022679"/>
    </source>
</evidence>
<dbReference type="SMART" id="SM00387">
    <property type="entry name" value="HATPase_c"/>
    <property type="match status" value="1"/>
</dbReference>
<dbReference type="InterPro" id="IPR050736">
    <property type="entry name" value="Sensor_HK_Regulatory"/>
</dbReference>
<organism evidence="10 11">
    <name type="scientific">Longimicrobium terrae</name>
    <dbReference type="NCBI Taxonomy" id="1639882"/>
    <lineage>
        <taxon>Bacteria</taxon>
        <taxon>Pseudomonadati</taxon>
        <taxon>Gemmatimonadota</taxon>
        <taxon>Longimicrobiia</taxon>
        <taxon>Longimicrobiales</taxon>
        <taxon>Longimicrobiaceae</taxon>
        <taxon>Longimicrobium</taxon>
    </lineage>
</organism>
<dbReference type="Gene3D" id="3.30.450.40">
    <property type="match status" value="2"/>
</dbReference>
<dbReference type="EMBL" id="JACHIA010000009">
    <property type="protein sequence ID" value="MBB6071580.1"/>
    <property type="molecule type" value="Genomic_DNA"/>
</dbReference>
<gene>
    <name evidence="10" type="ORF">HNQ61_003208</name>
</gene>
<keyword evidence="6" id="KW-0902">Two-component regulatory system</keyword>
<dbReference type="Pfam" id="PF00512">
    <property type="entry name" value="HisKA"/>
    <property type="match status" value="1"/>
</dbReference>
<dbReference type="PANTHER" id="PTHR43711:SF1">
    <property type="entry name" value="HISTIDINE KINASE 1"/>
    <property type="match status" value="1"/>
</dbReference>
<dbReference type="CDD" id="cd00082">
    <property type="entry name" value="HisKA"/>
    <property type="match status" value="1"/>
</dbReference>
<dbReference type="SUPFAM" id="SSF55785">
    <property type="entry name" value="PYP-like sensor domain (PAS domain)"/>
    <property type="match status" value="2"/>
</dbReference>
<keyword evidence="11" id="KW-1185">Reference proteome</keyword>
<evidence type="ECO:0000259" key="9">
    <source>
        <dbReference type="PROSITE" id="PS50113"/>
    </source>
</evidence>
<dbReference type="Pfam" id="PF02518">
    <property type="entry name" value="HATPase_c"/>
    <property type="match status" value="1"/>
</dbReference>
<dbReference type="PANTHER" id="PTHR43711">
    <property type="entry name" value="TWO-COMPONENT HISTIDINE KINASE"/>
    <property type="match status" value="1"/>
</dbReference>
<keyword evidence="3" id="KW-0597">Phosphoprotein</keyword>
<sequence>MTISRGTPDPQPAAQYDRARDGVCVLSTDWRVRYANVSLLEILDLLGGSPDADRFWDLLPGWENTAEAEHLRAAMDGTPATFRVGRERGGGFVWEVAAEPLGSGELRVRLRNVTAQVDAEELRARVARASEELAAREQRLDEIVAGAPVALALLDGASLAVLESNEAYSALLDPPWNAAGAVIGRGLEEFIPDFERSGLRALMEQVRRTGIPYTHPEYEYGGFQRGPAWFRLTLQPLAPDHAGLATHILLLVVEITDLVRARHDLESEWRALFEVLETLPVGVVVAQAPSGRTSYMNAAAVAIGGRPAEELAADGVAEYASRWRMVLQDGRPFRADDSPLARALRGEPSRDVEVVLEAEDGARRTLFVSGVPLRGASGAVERGMVTFYDVSERLGLERALVERTAEAEHAAAEAALRAEESRALRVMGRALVSSLDPENVLRLAAQSAMELLGARGAFVATPLAGTDRVRIAPGLGTWEAVDGAELPLAGTLTERALRDGTQVYNAGGQIPTSEAGRPIVDRAGVQSVLMVAMRAFGEPLGVLAVVNRTDGFREEDARLLEAFADSAALAVHNARRFAEERRRAEVNHALVNAAEALASTLDPAEVMERIARLAAELTDAEGAALTVLTGEARDEVLMPVATGLMEPVRGYGGKLEGSLTEEVTRDGQPRMMSAGEPGAHPALDFFQRIGVQHYALVPLRAGDEPVGVLGVVRSPRQPPFTAEDVGTLALLGNQAALAVRNARLYEGAQAASRAKSEFLAMMSHELRTPLNALEGYSSLLADGLYGPVTEAQSQVLARMHGVRRHLISLIDQVLDVARLEAGTKRVRLEMVALRPLVLEIVDALRGGTGARGLTLDAEAEKVPPTYTDPGLVRQILTNLIGNATKFTREGGIRVRLARVDDELRVEVEDTGQGIAPDLAERIFEPFYQVDPSTTRVEGGVGLGLALSREFARLLGGDLSVRSVQGEGSTFTLTLPVTTAPVPPASARQP</sequence>
<dbReference type="InterPro" id="IPR029016">
    <property type="entry name" value="GAF-like_dom_sf"/>
</dbReference>
<dbReference type="Gene3D" id="3.30.565.10">
    <property type="entry name" value="Histidine kinase-like ATPase, C-terminal domain"/>
    <property type="match status" value="1"/>
</dbReference>
<dbReference type="CDD" id="cd16922">
    <property type="entry name" value="HATPase_EvgS-ArcB-TorS-like"/>
    <property type="match status" value="1"/>
</dbReference>
<reference evidence="10 11" key="1">
    <citation type="submission" date="2020-08" db="EMBL/GenBank/DDBJ databases">
        <title>Genomic Encyclopedia of Type Strains, Phase IV (KMG-IV): sequencing the most valuable type-strain genomes for metagenomic binning, comparative biology and taxonomic classification.</title>
        <authorList>
            <person name="Goeker M."/>
        </authorList>
    </citation>
    <scope>NUCLEOTIDE SEQUENCE [LARGE SCALE GENOMIC DNA]</scope>
    <source>
        <strain evidence="10 11">DSM 29007</strain>
    </source>
</reference>
<evidence type="ECO:0000313" key="11">
    <source>
        <dbReference type="Proteomes" id="UP000582837"/>
    </source>
</evidence>
<dbReference type="AlphaFoldDB" id="A0A841H0N7"/>
<dbReference type="FunFam" id="3.30.565.10:FF:000006">
    <property type="entry name" value="Sensor histidine kinase WalK"/>
    <property type="match status" value="1"/>
</dbReference>
<evidence type="ECO:0000256" key="1">
    <source>
        <dbReference type="ARBA" id="ARBA00000085"/>
    </source>
</evidence>